<feature type="compositionally biased region" description="Pro residues" evidence="1">
    <location>
        <begin position="98"/>
        <end position="115"/>
    </location>
</feature>
<dbReference type="EnsemblMetazoa" id="XM_022797271">
    <property type="protein sequence ID" value="XP_022653006"/>
    <property type="gene ID" value="LOC111246898"/>
</dbReference>
<dbReference type="Proteomes" id="UP000594260">
    <property type="component" value="Unplaced"/>
</dbReference>
<evidence type="ECO:0000313" key="2">
    <source>
        <dbReference type="EnsemblMetazoa" id="XP_022653006"/>
    </source>
</evidence>
<organism evidence="2 3">
    <name type="scientific">Varroa destructor</name>
    <name type="common">Honeybee mite</name>
    <dbReference type="NCBI Taxonomy" id="109461"/>
    <lineage>
        <taxon>Eukaryota</taxon>
        <taxon>Metazoa</taxon>
        <taxon>Ecdysozoa</taxon>
        <taxon>Arthropoda</taxon>
        <taxon>Chelicerata</taxon>
        <taxon>Arachnida</taxon>
        <taxon>Acari</taxon>
        <taxon>Parasitiformes</taxon>
        <taxon>Mesostigmata</taxon>
        <taxon>Gamasina</taxon>
        <taxon>Dermanyssoidea</taxon>
        <taxon>Varroidae</taxon>
        <taxon>Varroa</taxon>
    </lineage>
</organism>
<proteinExistence type="predicted"/>
<evidence type="ECO:0000313" key="3">
    <source>
        <dbReference type="Proteomes" id="UP000594260"/>
    </source>
</evidence>
<name>A0A7M7JJ85_VARDE</name>
<feature type="compositionally biased region" description="Polar residues" evidence="1">
    <location>
        <begin position="17"/>
        <end position="30"/>
    </location>
</feature>
<dbReference type="KEGG" id="vde:111246898"/>
<dbReference type="InParanoid" id="A0A7M7JJ85"/>
<reference evidence="2" key="1">
    <citation type="submission" date="2021-01" db="UniProtKB">
        <authorList>
            <consortium name="EnsemblMetazoa"/>
        </authorList>
    </citation>
    <scope>IDENTIFICATION</scope>
</reference>
<sequence length="115" mass="12661">MSGHFDPSYFDRRNAELRNQSLNSSTSTYIPPSLPDSYIPPTYNPTYPAPQYQPTPYVPPEVPTAPLMPSFDEHQPPGVNPNYPPAQPGYCLSAPSSYCPPHPPSDTYTPPPAPM</sequence>
<dbReference type="RefSeq" id="XP_022653005.1">
    <property type="nucleotide sequence ID" value="XM_022797270.1"/>
</dbReference>
<feature type="region of interest" description="Disordered" evidence="1">
    <location>
        <begin position="1"/>
        <end position="115"/>
    </location>
</feature>
<dbReference type="RefSeq" id="XP_022653006.1">
    <property type="nucleotide sequence ID" value="XM_022797271.1"/>
</dbReference>
<protein>
    <submittedName>
        <fullName evidence="2">Uncharacterized protein</fullName>
    </submittedName>
</protein>
<dbReference type="GeneID" id="111246898"/>
<keyword evidence="3" id="KW-1185">Reference proteome</keyword>
<feature type="compositionally biased region" description="Pro residues" evidence="1">
    <location>
        <begin position="47"/>
        <end position="63"/>
    </location>
</feature>
<evidence type="ECO:0000256" key="1">
    <source>
        <dbReference type="SAM" id="MobiDB-lite"/>
    </source>
</evidence>
<feature type="compositionally biased region" description="Pro residues" evidence="1">
    <location>
        <begin position="78"/>
        <end position="87"/>
    </location>
</feature>
<dbReference type="AlphaFoldDB" id="A0A7M7JJ85"/>
<accession>A0A7M7JJ85</accession>
<dbReference type="EnsemblMetazoa" id="XM_022797270">
    <property type="protein sequence ID" value="XP_022653005"/>
    <property type="gene ID" value="LOC111246898"/>
</dbReference>